<name>A0A2H4SN27_CORMI</name>
<organism evidence="2 3">
    <name type="scientific">Cordyceps militaris</name>
    <name type="common">Caterpillar fungus</name>
    <name type="synonym">Clavaria militaris</name>
    <dbReference type="NCBI Taxonomy" id="73501"/>
    <lineage>
        <taxon>Eukaryota</taxon>
        <taxon>Fungi</taxon>
        <taxon>Dikarya</taxon>
        <taxon>Ascomycota</taxon>
        <taxon>Pezizomycotina</taxon>
        <taxon>Sordariomycetes</taxon>
        <taxon>Hypocreomycetidae</taxon>
        <taxon>Hypocreales</taxon>
        <taxon>Cordycipitaceae</taxon>
        <taxon>Cordyceps</taxon>
    </lineage>
</organism>
<proteinExistence type="predicted"/>
<dbReference type="VEuPathDB" id="FungiDB:A9K55_003850"/>
<protein>
    <submittedName>
        <fullName evidence="2">Uncharacterized protein</fullName>
    </submittedName>
</protein>
<dbReference type="AlphaFoldDB" id="A0A2H4SN27"/>
<reference evidence="2 3" key="1">
    <citation type="journal article" date="2017" name="BMC Genomics">
        <title>Chromosome level assembly and secondary metabolite potential of the parasitic fungus Cordyceps militaris.</title>
        <authorList>
            <person name="Kramer G.J."/>
            <person name="Nodwell J.R."/>
        </authorList>
    </citation>
    <scope>NUCLEOTIDE SEQUENCE [LARGE SCALE GENOMIC DNA]</scope>
    <source>
        <strain evidence="2 3">ATCC 34164</strain>
    </source>
</reference>
<gene>
    <name evidence="2" type="ORF">A9K55_003850</name>
</gene>
<evidence type="ECO:0000313" key="3">
    <source>
        <dbReference type="Proteomes" id="UP000323067"/>
    </source>
</evidence>
<dbReference type="VEuPathDB" id="FungiDB:CCM_04959"/>
<sequence>MRPTIAIGLILASWSSVAAADDSNVRGIIYTEENGGGTSFKIRSSNCIRLRSPLTGNVRSLDVTLFQECTLYYERRCDSDVKHVEFLDDQEKIQDPAVEAIRCINVDADCVGGRGQEL</sequence>
<feature type="signal peptide" evidence="1">
    <location>
        <begin position="1"/>
        <end position="19"/>
    </location>
</feature>
<evidence type="ECO:0000313" key="2">
    <source>
        <dbReference type="EMBL" id="ATY64515.1"/>
    </source>
</evidence>
<keyword evidence="1" id="KW-0732">Signal</keyword>
<dbReference type="OrthoDB" id="4867227at2759"/>
<evidence type="ECO:0000256" key="1">
    <source>
        <dbReference type="SAM" id="SignalP"/>
    </source>
</evidence>
<accession>A0A2H4SN27</accession>
<feature type="chain" id="PRO_5014192647" evidence="1">
    <location>
        <begin position="20"/>
        <end position="118"/>
    </location>
</feature>
<dbReference type="EMBL" id="CP023325">
    <property type="protein sequence ID" value="ATY64515.1"/>
    <property type="molecule type" value="Genomic_DNA"/>
</dbReference>
<dbReference type="Proteomes" id="UP000323067">
    <property type="component" value="Chromosome v"/>
</dbReference>